<keyword evidence="2" id="KW-1185">Reference proteome</keyword>
<organism evidence="1 2">
    <name type="scientific">Lujinxingia litoralis</name>
    <dbReference type="NCBI Taxonomy" id="2211119"/>
    <lineage>
        <taxon>Bacteria</taxon>
        <taxon>Deltaproteobacteria</taxon>
        <taxon>Bradymonadales</taxon>
        <taxon>Lujinxingiaceae</taxon>
        <taxon>Lujinxingia</taxon>
    </lineage>
</organism>
<dbReference type="OrthoDB" id="7822108at2"/>
<dbReference type="Proteomes" id="UP000249169">
    <property type="component" value="Unassembled WGS sequence"/>
</dbReference>
<proteinExistence type="predicted"/>
<evidence type="ECO:0000313" key="1">
    <source>
        <dbReference type="EMBL" id="RAL20906.1"/>
    </source>
</evidence>
<dbReference type="EMBL" id="QHKO01000007">
    <property type="protein sequence ID" value="RAL20906.1"/>
    <property type="molecule type" value="Genomic_DNA"/>
</dbReference>
<accession>A0A328C522</accession>
<protein>
    <submittedName>
        <fullName evidence="1">Uncharacterized protein</fullName>
    </submittedName>
</protein>
<reference evidence="1 2" key="1">
    <citation type="submission" date="2018-05" db="EMBL/GenBank/DDBJ databases">
        <title>Lujinxingia marina gen. nov. sp. nov., a new facultative anaerobic member of the class Deltaproteobacteria, and proposal of Lujinxingaceae fam. nov.</title>
        <authorList>
            <person name="Li C.-M."/>
        </authorList>
    </citation>
    <scope>NUCLEOTIDE SEQUENCE [LARGE SCALE GENOMIC DNA]</scope>
    <source>
        <strain evidence="1 2">B210</strain>
    </source>
</reference>
<evidence type="ECO:0000313" key="2">
    <source>
        <dbReference type="Proteomes" id="UP000249169"/>
    </source>
</evidence>
<dbReference type="AlphaFoldDB" id="A0A328C522"/>
<dbReference type="RefSeq" id="WP_111730637.1">
    <property type="nucleotide sequence ID" value="NZ_QHKO01000007.1"/>
</dbReference>
<comment type="caution">
    <text evidence="1">The sequence shown here is derived from an EMBL/GenBank/DDBJ whole genome shotgun (WGS) entry which is preliminary data.</text>
</comment>
<sequence>MSHNELKFLRTEIGTLTRFLEDLSEDNFIERIQLERRLANVRERLAEIEHLPQAKSLPITFRGAPVEGTRSIDAGFGAAALKAFIEATDTVAASLTSEELKDSGPLPGGRERSLRIVDTALGSFGFELELPPLAPEEEPPQGSILPEVQERRVDAYALAIETTLALIDEVATSSASDEATSDAVAEMHRRAADKVRAFVKVLADHGALFAAEFEGRQVRLNSDEEVRRVVDALNVADMTEHEDEVEGMLIGALPESRAFECRSGDGALIKGKIDRSVADVMAFKAAWENREALLRFRVVSSRGKERYFLKAATALREERAGGEAE</sequence>
<gene>
    <name evidence="1" type="ORF">DL240_14585</name>
</gene>
<name>A0A328C522_9DELT</name>